<dbReference type="GeneID" id="25989317"/>
<dbReference type="Proteomes" id="UP000002748">
    <property type="component" value="Unassembled WGS sequence"/>
</dbReference>
<feature type="compositionally biased region" description="Polar residues" evidence="1">
    <location>
        <begin position="219"/>
        <end position="230"/>
    </location>
</feature>
<sequence>MSPITILLTQPSGDTFALPPPNTTSYKRMTPVLQPSPDASLLHAPQVLMVRTPRSRPKRRESLPAHVPRTDEERGRTPRTPDTPRVPRVSRSPRSFDLAGTEDSGAKLTPPPLPPQPRPNAEPKTSAYVLDLVLDNLKATHEASLAREGAEKRAAENHEPAKRERPRGRQRPSAVDAGTSALATVVECARDAAGAGDAPYAPTPATPIPVIGPRHSAYSGCSGTGSRSKL</sequence>
<feature type="compositionally biased region" description="Low complexity" evidence="1">
    <location>
        <begin position="86"/>
        <end position="95"/>
    </location>
</feature>
<accession>J5SHG7</accession>
<comment type="caution">
    <text evidence="2">The sequence shown here is derived from an EMBL/GenBank/DDBJ whole genome shotgun (WGS) entry which is preliminary data.</text>
</comment>
<feature type="compositionally biased region" description="Pro residues" evidence="1">
    <location>
        <begin position="109"/>
        <end position="120"/>
    </location>
</feature>
<evidence type="ECO:0000313" key="3">
    <source>
        <dbReference type="Proteomes" id="UP000002748"/>
    </source>
</evidence>
<feature type="compositionally biased region" description="Basic and acidic residues" evidence="1">
    <location>
        <begin position="145"/>
        <end position="163"/>
    </location>
</feature>
<reference evidence="2 3" key="1">
    <citation type="journal article" date="2012" name="Eukaryot. Cell">
        <title>Draft genome sequence of CBS 2479, the standard type strain of Trichosporon asahii.</title>
        <authorList>
            <person name="Yang R.Y."/>
            <person name="Li H.T."/>
            <person name="Zhu H."/>
            <person name="Zhou G.P."/>
            <person name="Wang M."/>
            <person name="Wang L."/>
        </authorList>
    </citation>
    <scope>NUCLEOTIDE SEQUENCE [LARGE SCALE GENOMIC DNA]</scope>
    <source>
        <strain evidence="3">ATCC 90039 / CBS 2479 / JCM 2466 / KCTC 7840 / NCYC 2677 / UAMH 7654</strain>
    </source>
</reference>
<dbReference type="AlphaFoldDB" id="J5SHG7"/>
<protein>
    <submittedName>
        <fullName evidence="2">Uncharacterized protein</fullName>
    </submittedName>
</protein>
<gene>
    <name evidence="2" type="ORF">A1Q1_05805</name>
</gene>
<feature type="region of interest" description="Disordered" evidence="1">
    <location>
        <begin position="195"/>
        <end position="230"/>
    </location>
</feature>
<dbReference type="RefSeq" id="XP_014176489.1">
    <property type="nucleotide sequence ID" value="XM_014321014.1"/>
</dbReference>
<organism evidence="2 3">
    <name type="scientific">Trichosporon asahii var. asahii (strain ATCC 90039 / CBS 2479 / JCM 2466 / KCTC 7840 / NBRC 103889/ NCYC 2677 / UAMH 7654)</name>
    <name type="common">Yeast</name>
    <dbReference type="NCBI Taxonomy" id="1186058"/>
    <lineage>
        <taxon>Eukaryota</taxon>
        <taxon>Fungi</taxon>
        <taxon>Dikarya</taxon>
        <taxon>Basidiomycota</taxon>
        <taxon>Agaricomycotina</taxon>
        <taxon>Tremellomycetes</taxon>
        <taxon>Trichosporonales</taxon>
        <taxon>Trichosporonaceae</taxon>
        <taxon>Trichosporon</taxon>
    </lineage>
</organism>
<dbReference type="KEGG" id="tasa:A1Q1_05805"/>
<proteinExistence type="predicted"/>
<feature type="region of interest" description="Disordered" evidence="1">
    <location>
        <begin position="145"/>
        <end position="178"/>
    </location>
</feature>
<dbReference type="VEuPathDB" id="FungiDB:A1Q1_05805"/>
<feature type="region of interest" description="Disordered" evidence="1">
    <location>
        <begin position="1"/>
        <end position="125"/>
    </location>
</feature>
<dbReference type="HOGENOM" id="CLU_1205518_0_0_1"/>
<evidence type="ECO:0000256" key="1">
    <source>
        <dbReference type="SAM" id="MobiDB-lite"/>
    </source>
</evidence>
<evidence type="ECO:0000313" key="2">
    <source>
        <dbReference type="EMBL" id="EJT45656.1"/>
    </source>
</evidence>
<feature type="compositionally biased region" description="Basic and acidic residues" evidence="1">
    <location>
        <begin position="60"/>
        <end position="76"/>
    </location>
</feature>
<name>J5SHG7_TRIAS</name>
<dbReference type="EMBL" id="ALBS01000322">
    <property type="protein sequence ID" value="EJT45656.1"/>
    <property type="molecule type" value="Genomic_DNA"/>
</dbReference>